<protein>
    <submittedName>
        <fullName evidence="1">Uncharacterized protein</fullName>
    </submittedName>
</protein>
<reference evidence="2" key="1">
    <citation type="submission" date="2017-04" db="EMBL/GenBank/DDBJ databases">
        <title>Function of individual gut microbiota members based on whole genome sequencing of pure cultures obtained from chicken caecum.</title>
        <authorList>
            <person name="Medvecky M."/>
            <person name="Cejkova D."/>
            <person name="Polansky O."/>
            <person name="Karasova D."/>
            <person name="Kubasova T."/>
            <person name="Cizek A."/>
            <person name="Rychlik I."/>
        </authorList>
    </citation>
    <scope>NUCLEOTIDE SEQUENCE [LARGE SCALE GENOMIC DNA]</scope>
    <source>
        <strain evidence="2">An67</strain>
    </source>
</reference>
<gene>
    <name evidence="1" type="ORF">B5G17_15225</name>
</gene>
<dbReference type="AlphaFoldDB" id="A0A1Y3UY42"/>
<dbReference type="EMBL" id="NFHS01000008">
    <property type="protein sequence ID" value="OUN53175.1"/>
    <property type="molecule type" value="Genomic_DNA"/>
</dbReference>
<accession>A0A1Y3UY42</accession>
<name>A0A1Y3UY42_BACUN</name>
<evidence type="ECO:0000313" key="1">
    <source>
        <dbReference type="EMBL" id="OUN53175.1"/>
    </source>
</evidence>
<proteinExistence type="predicted"/>
<dbReference type="Proteomes" id="UP000196329">
    <property type="component" value="Unassembled WGS sequence"/>
</dbReference>
<organism evidence="1 2">
    <name type="scientific">Bacteroides uniformis</name>
    <dbReference type="NCBI Taxonomy" id="820"/>
    <lineage>
        <taxon>Bacteria</taxon>
        <taxon>Pseudomonadati</taxon>
        <taxon>Bacteroidota</taxon>
        <taxon>Bacteroidia</taxon>
        <taxon>Bacteroidales</taxon>
        <taxon>Bacteroidaceae</taxon>
        <taxon>Bacteroides</taxon>
    </lineage>
</organism>
<evidence type="ECO:0000313" key="2">
    <source>
        <dbReference type="Proteomes" id="UP000196329"/>
    </source>
</evidence>
<sequence>MLESGNMGKYHSNKKANRKNRLIWHWTNFVRNLCFLKMASREILSAPLWSLWHWCGEKMVLKYSMLMDLFIVNL</sequence>
<comment type="caution">
    <text evidence="1">The sequence shown here is derived from an EMBL/GenBank/DDBJ whole genome shotgun (WGS) entry which is preliminary data.</text>
</comment>